<evidence type="ECO:0000259" key="3">
    <source>
        <dbReference type="PROSITE" id="PS50112"/>
    </source>
</evidence>
<feature type="transmembrane region" description="Helical" evidence="2">
    <location>
        <begin position="45"/>
        <end position="63"/>
    </location>
</feature>
<dbReference type="Proteomes" id="UP000242949">
    <property type="component" value="Unassembled WGS sequence"/>
</dbReference>
<dbReference type="InterPro" id="IPR029787">
    <property type="entry name" value="Nucleotide_cyclase"/>
</dbReference>
<dbReference type="Gene3D" id="3.20.20.450">
    <property type="entry name" value="EAL domain"/>
    <property type="match status" value="1"/>
</dbReference>
<evidence type="ECO:0000313" key="8">
    <source>
        <dbReference type="Proteomes" id="UP000242949"/>
    </source>
</evidence>
<feature type="domain" description="EAL" evidence="5">
    <location>
        <begin position="661"/>
        <end position="914"/>
    </location>
</feature>
<feature type="domain" description="GGDEF" evidence="6">
    <location>
        <begin position="522"/>
        <end position="652"/>
    </location>
</feature>
<dbReference type="Pfam" id="PF13426">
    <property type="entry name" value="PAS_9"/>
    <property type="match status" value="1"/>
</dbReference>
<dbReference type="PROSITE" id="PS50113">
    <property type="entry name" value="PAC"/>
    <property type="match status" value="2"/>
</dbReference>
<dbReference type="InterPro" id="IPR000700">
    <property type="entry name" value="PAS-assoc_C"/>
</dbReference>
<feature type="coiled-coil region" evidence="1">
    <location>
        <begin position="66"/>
        <end position="93"/>
    </location>
</feature>
<dbReference type="SMART" id="SM00267">
    <property type="entry name" value="GGDEF"/>
    <property type="match status" value="1"/>
</dbReference>
<dbReference type="RefSeq" id="WP_090796016.1">
    <property type="nucleotide sequence ID" value="NZ_FMYI01000006.1"/>
</dbReference>
<reference evidence="8" key="1">
    <citation type="submission" date="2016-09" db="EMBL/GenBank/DDBJ databases">
        <authorList>
            <person name="Varghese N."/>
            <person name="Submissions S."/>
        </authorList>
    </citation>
    <scope>NUCLEOTIDE SEQUENCE [LARGE SCALE GENOMIC DNA]</scope>
    <source>
        <strain evidence="8">S5</strain>
    </source>
</reference>
<dbReference type="PANTHER" id="PTHR44757:SF2">
    <property type="entry name" value="BIOFILM ARCHITECTURE MAINTENANCE PROTEIN MBAA"/>
    <property type="match status" value="1"/>
</dbReference>
<dbReference type="Pfam" id="PF00563">
    <property type="entry name" value="EAL"/>
    <property type="match status" value="1"/>
</dbReference>
<evidence type="ECO:0000259" key="4">
    <source>
        <dbReference type="PROSITE" id="PS50113"/>
    </source>
</evidence>
<gene>
    <name evidence="7" type="ORF">SAMN05421734_106134</name>
</gene>
<dbReference type="PROSITE" id="PS50887">
    <property type="entry name" value="GGDEF"/>
    <property type="match status" value="1"/>
</dbReference>
<organism evidence="7 8">
    <name type="scientific">Pelagirhabdus alkalitolerans</name>
    <dbReference type="NCBI Taxonomy" id="1612202"/>
    <lineage>
        <taxon>Bacteria</taxon>
        <taxon>Bacillati</taxon>
        <taxon>Bacillota</taxon>
        <taxon>Bacilli</taxon>
        <taxon>Bacillales</taxon>
        <taxon>Bacillaceae</taxon>
        <taxon>Pelagirhabdus</taxon>
    </lineage>
</organism>
<dbReference type="SUPFAM" id="SSF55073">
    <property type="entry name" value="Nucleotide cyclase"/>
    <property type="match status" value="1"/>
</dbReference>
<dbReference type="Pfam" id="PF08448">
    <property type="entry name" value="PAS_4"/>
    <property type="match status" value="1"/>
</dbReference>
<dbReference type="PROSITE" id="PS50112">
    <property type="entry name" value="PAS"/>
    <property type="match status" value="1"/>
</dbReference>
<keyword evidence="2" id="KW-0812">Transmembrane</keyword>
<dbReference type="SMART" id="SM00091">
    <property type="entry name" value="PAS"/>
    <property type="match status" value="2"/>
</dbReference>
<feature type="domain" description="PAC" evidence="4">
    <location>
        <begin position="441"/>
        <end position="493"/>
    </location>
</feature>
<dbReference type="InterPro" id="IPR043128">
    <property type="entry name" value="Rev_trsase/Diguanyl_cyclase"/>
</dbReference>
<protein>
    <submittedName>
        <fullName evidence="7">PAS domain S-box-containing protein/diguanylate cyclase (GGDEF) domain-containing protein</fullName>
    </submittedName>
</protein>
<accession>A0A1G6KLH8</accession>
<keyword evidence="2" id="KW-0472">Membrane</keyword>
<dbReference type="SUPFAM" id="SSF55781">
    <property type="entry name" value="GAF domain-like"/>
    <property type="match status" value="1"/>
</dbReference>
<dbReference type="SMART" id="SM00086">
    <property type="entry name" value="PAC"/>
    <property type="match status" value="2"/>
</dbReference>
<dbReference type="EMBL" id="FMYI01000006">
    <property type="protein sequence ID" value="SDC31929.1"/>
    <property type="molecule type" value="Genomic_DNA"/>
</dbReference>
<dbReference type="InterPro" id="IPR052155">
    <property type="entry name" value="Biofilm_reg_signaling"/>
</dbReference>
<dbReference type="Gene3D" id="3.30.450.20">
    <property type="entry name" value="PAS domain"/>
    <property type="match status" value="2"/>
</dbReference>
<evidence type="ECO:0000313" key="7">
    <source>
        <dbReference type="EMBL" id="SDC31929.1"/>
    </source>
</evidence>
<keyword evidence="8" id="KW-1185">Reference proteome</keyword>
<feature type="transmembrane region" description="Helical" evidence="2">
    <location>
        <begin position="7"/>
        <end position="25"/>
    </location>
</feature>
<evidence type="ECO:0000259" key="5">
    <source>
        <dbReference type="PROSITE" id="PS50883"/>
    </source>
</evidence>
<dbReference type="NCBIfam" id="TIGR00229">
    <property type="entry name" value="sensory_box"/>
    <property type="match status" value="2"/>
</dbReference>
<name>A0A1G6KLH8_9BACI</name>
<dbReference type="SMART" id="SM00052">
    <property type="entry name" value="EAL"/>
    <property type="match status" value="1"/>
</dbReference>
<keyword evidence="1" id="KW-0175">Coiled coil</keyword>
<dbReference type="Gene3D" id="3.30.450.40">
    <property type="match status" value="1"/>
</dbReference>
<dbReference type="InterPro" id="IPR035919">
    <property type="entry name" value="EAL_sf"/>
</dbReference>
<dbReference type="InterPro" id="IPR001633">
    <property type="entry name" value="EAL_dom"/>
</dbReference>
<dbReference type="PANTHER" id="PTHR44757">
    <property type="entry name" value="DIGUANYLATE CYCLASE DGCP"/>
    <property type="match status" value="1"/>
</dbReference>
<dbReference type="NCBIfam" id="TIGR00254">
    <property type="entry name" value="GGDEF"/>
    <property type="match status" value="1"/>
</dbReference>
<evidence type="ECO:0000256" key="1">
    <source>
        <dbReference type="SAM" id="Coils"/>
    </source>
</evidence>
<dbReference type="PROSITE" id="PS50883">
    <property type="entry name" value="EAL"/>
    <property type="match status" value="1"/>
</dbReference>
<feature type="domain" description="PAC" evidence="4">
    <location>
        <begin position="160"/>
        <end position="214"/>
    </location>
</feature>
<dbReference type="STRING" id="1612202.SAMN05421734_106134"/>
<dbReference type="InterPro" id="IPR001610">
    <property type="entry name" value="PAC"/>
</dbReference>
<dbReference type="AlphaFoldDB" id="A0A1G6KLH8"/>
<sequence>MKQALQVALSYFIVASLWILLSDQWFETFDILWFGLFDIQTIKGLGFVSVTAFLLYIMVYKLVRRYQTEIKRRKEKEERLLDLSKENNQFKRMIEQLSSGVILTDPNQTDNPIIFVNKGFEKMTGYTFEEIVGENPRFLQRDTARKSNVDSLNQAIQEGEAYETILPNYRKDESFFWNELKVTPIYDENNQLEYYIGIQDDVTDQKEQHRLIHTELSMFKEILSEEDETVLFPKMAQLIAEHLQADCLIYYQEDNERTDHCFYSKHLPQTLIQHFKDANDVNNELGTITHVDDLSQWNGDASLKDILISKYRSFWKVPIQSNSGECIGLFAVFFPHHVTEMPLDRESFSSYHSLIAIALQKSHYLHEIKEREHMYKLISEHASEMIILLDEQLNIEYISPSHLLYMGALHRINDMSDYLDASSMLEFDAFLDYVQRTDDEEMIEIQLFDQSGSTRWFEFRGSRFYDDDRQDLKILMSARDITERKGFEQALNHALNYDSLMRIPNRFYFKQLLNEFKNASDRRAALIVFDFDQMKDICNVYGQSAGDFVLIETRKRMDAAIDHEILARTGEDEFSIVLTDLESDQALKVRLQQILDLVREPFYFKGESIVATISVGATLILNQPQDQLMIEADVALRQARAHGKHQYHIYVEDALVYEMENLSLQNELYHALERDQFELYYQPIIDQDKRMIYGFEALIRWIHPEYGVISPYRFIPIAEETGWIVSIGEWVIKEACVQLCQWNDLGYDYNMSVNVSYRQLEEPDFLERVQHILDETNCPPDRLVFEITENILMKDLSVSLPVLQGLKKLRIKISIDDFGIGYSSLSYLKKFPIDILKIDRSFVQHIDEDNNDRAIVSAIMELSQSLNLMVVAEGIESKEHVELLRQLDCQLLQGYWFAKPIAPDVLNNEINKLKRII</sequence>
<keyword evidence="2" id="KW-1133">Transmembrane helix</keyword>
<dbReference type="FunFam" id="3.20.20.450:FF:000001">
    <property type="entry name" value="Cyclic di-GMP phosphodiesterase yahA"/>
    <property type="match status" value="1"/>
</dbReference>
<dbReference type="InterPro" id="IPR000160">
    <property type="entry name" value="GGDEF_dom"/>
</dbReference>
<dbReference type="Pfam" id="PF00990">
    <property type="entry name" value="GGDEF"/>
    <property type="match status" value="1"/>
</dbReference>
<proteinExistence type="predicted"/>
<dbReference type="SUPFAM" id="SSF55785">
    <property type="entry name" value="PYP-like sensor domain (PAS domain)"/>
    <property type="match status" value="2"/>
</dbReference>
<dbReference type="CDD" id="cd01948">
    <property type="entry name" value="EAL"/>
    <property type="match status" value="1"/>
</dbReference>
<evidence type="ECO:0000259" key="6">
    <source>
        <dbReference type="PROSITE" id="PS50887"/>
    </source>
</evidence>
<dbReference type="InterPro" id="IPR013656">
    <property type="entry name" value="PAS_4"/>
</dbReference>
<dbReference type="SUPFAM" id="SSF141868">
    <property type="entry name" value="EAL domain-like"/>
    <property type="match status" value="1"/>
</dbReference>
<feature type="domain" description="PAS" evidence="3">
    <location>
        <begin position="86"/>
        <end position="159"/>
    </location>
</feature>
<dbReference type="Gene3D" id="3.30.70.270">
    <property type="match status" value="1"/>
</dbReference>
<dbReference type="CDD" id="cd00130">
    <property type="entry name" value="PAS"/>
    <property type="match status" value="2"/>
</dbReference>
<dbReference type="CDD" id="cd01949">
    <property type="entry name" value="GGDEF"/>
    <property type="match status" value="1"/>
</dbReference>
<dbReference type="OrthoDB" id="9759607at2"/>
<dbReference type="InterPro" id="IPR029016">
    <property type="entry name" value="GAF-like_dom_sf"/>
</dbReference>
<dbReference type="InterPro" id="IPR000014">
    <property type="entry name" value="PAS"/>
</dbReference>
<evidence type="ECO:0000256" key="2">
    <source>
        <dbReference type="SAM" id="Phobius"/>
    </source>
</evidence>
<dbReference type="InterPro" id="IPR035965">
    <property type="entry name" value="PAS-like_dom_sf"/>
</dbReference>